<organism evidence="11 12">
    <name type="scientific">Phaeospirillum tilakii</name>
    <dbReference type="NCBI Taxonomy" id="741673"/>
    <lineage>
        <taxon>Bacteria</taxon>
        <taxon>Pseudomonadati</taxon>
        <taxon>Pseudomonadota</taxon>
        <taxon>Alphaproteobacteria</taxon>
        <taxon>Rhodospirillales</taxon>
        <taxon>Rhodospirillaceae</taxon>
        <taxon>Phaeospirillum</taxon>
    </lineage>
</organism>
<dbReference type="SUPFAM" id="SSF56784">
    <property type="entry name" value="HAD-like"/>
    <property type="match status" value="1"/>
</dbReference>
<dbReference type="Gene3D" id="3.40.50.1000">
    <property type="entry name" value="HAD superfamily/HAD-like"/>
    <property type="match status" value="1"/>
</dbReference>
<gene>
    <name evidence="11" type="primary">gph</name>
    <name evidence="11" type="ORF">ACFSNB_03215</name>
</gene>
<dbReference type="InterPro" id="IPR023214">
    <property type="entry name" value="HAD_sf"/>
</dbReference>
<dbReference type="NCBIfam" id="TIGR01449">
    <property type="entry name" value="PGP_bact"/>
    <property type="match status" value="1"/>
</dbReference>
<proteinExistence type="inferred from homology"/>
<evidence type="ECO:0000256" key="2">
    <source>
        <dbReference type="ARBA" id="ARBA00001946"/>
    </source>
</evidence>
<comment type="pathway">
    <text evidence="3 10">Organic acid metabolism; glycolate biosynthesis; glycolate from 2-phosphoglycolate: step 1/1.</text>
</comment>
<dbReference type="Proteomes" id="UP001597296">
    <property type="component" value="Unassembled WGS sequence"/>
</dbReference>
<dbReference type="GO" id="GO:0008967">
    <property type="term" value="F:phosphoglycolate phosphatase activity"/>
    <property type="evidence" value="ECO:0007669"/>
    <property type="project" value="UniProtKB-EC"/>
</dbReference>
<dbReference type="NCBIfam" id="TIGR01509">
    <property type="entry name" value="HAD-SF-IA-v3"/>
    <property type="match status" value="1"/>
</dbReference>
<keyword evidence="7 10" id="KW-0378">Hydrolase</keyword>
<dbReference type="RefSeq" id="WP_377314452.1">
    <property type="nucleotide sequence ID" value="NZ_JBHUIY010000004.1"/>
</dbReference>
<feature type="active site" description="Nucleophile" evidence="10">
    <location>
        <position position="20"/>
    </location>
</feature>
<dbReference type="PANTHER" id="PTHR43434:SF1">
    <property type="entry name" value="PHOSPHOGLYCOLATE PHOSPHATASE"/>
    <property type="match status" value="1"/>
</dbReference>
<keyword evidence="6 10" id="KW-0479">Metal-binding</keyword>
<dbReference type="InterPro" id="IPR050155">
    <property type="entry name" value="HAD-like_hydrolase_sf"/>
</dbReference>
<dbReference type="SFLD" id="SFLDG01135">
    <property type="entry name" value="C1.5.6:_HAD__Beta-PGM__Phospha"/>
    <property type="match status" value="1"/>
</dbReference>
<dbReference type="EMBL" id="JBHUIY010000004">
    <property type="protein sequence ID" value="MFD2232806.1"/>
    <property type="molecule type" value="Genomic_DNA"/>
</dbReference>
<keyword evidence="9 10" id="KW-0119">Carbohydrate metabolism</keyword>
<evidence type="ECO:0000256" key="5">
    <source>
        <dbReference type="ARBA" id="ARBA00013078"/>
    </source>
</evidence>
<dbReference type="EC" id="3.1.3.18" evidence="5 10"/>
<evidence type="ECO:0000256" key="3">
    <source>
        <dbReference type="ARBA" id="ARBA00004818"/>
    </source>
</evidence>
<dbReference type="HAMAP" id="MF_00495">
    <property type="entry name" value="GPH_hydrolase_bact"/>
    <property type="match status" value="1"/>
</dbReference>
<dbReference type="InterPro" id="IPR036641">
    <property type="entry name" value="HPT_dom_sf"/>
</dbReference>
<feature type="binding site" evidence="10">
    <location>
        <position position="20"/>
    </location>
    <ligand>
        <name>Mg(2+)</name>
        <dbReference type="ChEBI" id="CHEBI:18420"/>
    </ligand>
</feature>
<dbReference type="Gene3D" id="1.10.150.240">
    <property type="entry name" value="Putative phosphatase, domain 2"/>
    <property type="match status" value="1"/>
</dbReference>
<reference evidence="12" key="1">
    <citation type="journal article" date="2019" name="Int. J. Syst. Evol. Microbiol.">
        <title>The Global Catalogue of Microorganisms (GCM) 10K type strain sequencing project: providing services to taxonomists for standard genome sequencing and annotation.</title>
        <authorList>
            <consortium name="The Broad Institute Genomics Platform"/>
            <consortium name="The Broad Institute Genome Sequencing Center for Infectious Disease"/>
            <person name="Wu L."/>
            <person name="Ma J."/>
        </authorList>
    </citation>
    <scope>NUCLEOTIDE SEQUENCE [LARGE SCALE GENOMIC DNA]</scope>
    <source>
        <strain evidence="12">KCTC 15012</strain>
    </source>
</reference>
<keyword evidence="12" id="KW-1185">Reference proteome</keyword>
<dbReference type="InterPro" id="IPR023198">
    <property type="entry name" value="PGP-like_dom2"/>
</dbReference>
<dbReference type="NCBIfam" id="TIGR01549">
    <property type="entry name" value="HAD-SF-IA-v1"/>
    <property type="match status" value="1"/>
</dbReference>
<evidence type="ECO:0000256" key="7">
    <source>
        <dbReference type="ARBA" id="ARBA00022801"/>
    </source>
</evidence>
<comment type="similarity">
    <text evidence="4 10">Belongs to the HAD-like hydrolase superfamily. CbbY/CbbZ/Gph/YieH family.</text>
</comment>
<comment type="function">
    <text evidence="10">Specifically catalyzes the dephosphorylation of 2-phosphoglycolate. Is involved in the dissimilation of the intracellular 2-phosphoglycolate formed during the DNA repair of 3'-phosphoglycolate ends, a major class of DNA lesions induced by oxidative stress.</text>
</comment>
<evidence type="ECO:0000256" key="6">
    <source>
        <dbReference type="ARBA" id="ARBA00022723"/>
    </source>
</evidence>
<dbReference type="SFLD" id="SFLDG01129">
    <property type="entry name" value="C1.5:_HAD__Beta-PGM__Phosphata"/>
    <property type="match status" value="1"/>
</dbReference>
<sequence>MSPLPSPRHFPAAPRAVLFDLDGTLIDSLPDLTDAVNRMLAAWHRPPLPAPAVMRMVGDGAITLVERAFAATGGAVAASWDDLLAAFLADYEPRAAETTRPWPGVTYALARLRGAGLPLAICTNKPAGATREVLDKLNLAGWFDLVVSSDDAPALKPDPAHVRVCLDRLGVGAEAAVMVGDSENDFAAAHAAGVATVAVSFGYARAPLASLEPDRVIDHFHALPAVLGIDPVPPELAGLAPAFATEMARDRQHLAALCAAAGEDAGAALAEQLHATRGKCAMFGQAALAEALHRLEQERGQAGRERFAATLDALLAGAAVHPALTLTKS</sequence>
<evidence type="ECO:0000256" key="8">
    <source>
        <dbReference type="ARBA" id="ARBA00022842"/>
    </source>
</evidence>
<dbReference type="InterPro" id="IPR037512">
    <property type="entry name" value="PGPase_prok"/>
</dbReference>
<evidence type="ECO:0000256" key="1">
    <source>
        <dbReference type="ARBA" id="ARBA00000830"/>
    </source>
</evidence>
<evidence type="ECO:0000256" key="9">
    <source>
        <dbReference type="ARBA" id="ARBA00023277"/>
    </source>
</evidence>
<dbReference type="SUPFAM" id="SSF47226">
    <property type="entry name" value="Histidine-containing phosphotransfer domain, HPT domain"/>
    <property type="match status" value="1"/>
</dbReference>
<dbReference type="PANTHER" id="PTHR43434">
    <property type="entry name" value="PHOSPHOGLYCOLATE PHOSPHATASE"/>
    <property type="match status" value="1"/>
</dbReference>
<accession>A0ABW5C9C8</accession>
<keyword evidence="8 10" id="KW-0460">Magnesium</keyword>
<dbReference type="InterPro" id="IPR006439">
    <property type="entry name" value="HAD-SF_hydro_IA"/>
</dbReference>
<protein>
    <recommendedName>
        <fullName evidence="5 10">Phosphoglycolate phosphatase</fullName>
        <shortName evidence="10">PGP</shortName>
        <shortName evidence="10">PGPase</shortName>
        <ecNumber evidence="5 10">3.1.3.18</ecNumber>
    </recommendedName>
</protein>
<feature type="binding site" evidence="10">
    <location>
        <position position="22"/>
    </location>
    <ligand>
        <name>Mg(2+)</name>
        <dbReference type="ChEBI" id="CHEBI:18420"/>
    </ligand>
</feature>
<evidence type="ECO:0000313" key="11">
    <source>
        <dbReference type="EMBL" id="MFD2232806.1"/>
    </source>
</evidence>
<dbReference type="PRINTS" id="PR00413">
    <property type="entry name" value="HADHALOGNASE"/>
</dbReference>
<evidence type="ECO:0000313" key="12">
    <source>
        <dbReference type="Proteomes" id="UP001597296"/>
    </source>
</evidence>
<name>A0ABW5C9C8_9PROT</name>
<evidence type="ECO:0000256" key="10">
    <source>
        <dbReference type="HAMAP-Rule" id="MF_00495"/>
    </source>
</evidence>
<dbReference type="InterPro" id="IPR036412">
    <property type="entry name" value="HAD-like_sf"/>
</dbReference>
<dbReference type="SFLD" id="SFLDS00003">
    <property type="entry name" value="Haloacid_Dehalogenase"/>
    <property type="match status" value="1"/>
</dbReference>
<feature type="binding site" evidence="10">
    <location>
        <position position="181"/>
    </location>
    <ligand>
        <name>Mg(2+)</name>
        <dbReference type="ChEBI" id="CHEBI:18420"/>
    </ligand>
</feature>
<evidence type="ECO:0000256" key="4">
    <source>
        <dbReference type="ARBA" id="ARBA00006171"/>
    </source>
</evidence>
<dbReference type="Pfam" id="PF00702">
    <property type="entry name" value="Hydrolase"/>
    <property type="match status" value="1"/>
</dbReference>
<comment type="cofactor">
    <cofactor evidence="2 10">
        <name>Mg(2+)</name>
        <dbReference type="ChEBI" id="CHEBI:18420"/>
    </cofactor>
</comment>
<comment type="caution">
    <text evidence="11">The sequence shown here is derived from an EMBL/GenBank/DDBJ whole genome shotgun (WGS) entry which is preliminary data.</text>
</comment>
<comment type="catalytic activity">
    <reaction evidence="1 10">
        <text>2-phosphoglycolate + H2O = glycolate + phosphate</text>
        <dbReference type="Rhea" id="RHEA:14369"/>
        <dbReference type="ChEBI" id="CHEBI:15377"/>
        <dbReference type="ChEBI" id="CHEBI:29805"/>
        <dbReference type="ChEBI" id="CHEBI:43474"/>
        <dbReference type="ChEBI" id="CHEBI:58033"/>
        <dbReference type="EC" id="3.1.3.18"/>
    </reaction>
</comment>